<keyword evidence="5 8" id="KW-0251">Elongation factor</keyword>
<dbReference type="InterPro" id="IPR013852">
    <property type="entry name" value="Transl_elong_P/YeiP_CS"/>
</dbReference>
<dbReference type="InterPro" id="IPR013185">
    <property type="entry name" value="Transl_elong_KOW-like"/>
</dbReference>
<evidence type="ECO:0000256" key="5">
    <source>
        <dbReference type="ARBA" id="ARBA00022768"/>
    </source>
</evidence>
<dbReference type="FunFam" id="2.40.50.140:FF:000009">
    <property type="entry name" value="Elongation factor P"/>
    <property type="match status" value="1"/>
</dbReference>
<dbReference type="HAMAP" id="MF_00141">
    <property type="entry name" value="EF_P"/>
    <property type="match status" value="1"/>
</dbReference>
<evidence type="ECO:0000256" key="4">
    <source>
        <dbReference type="ARBA" id="ARBA00022490"/>
    </source>
</evidence>
<dbReference type="InterPro" id="IPR012340">
    <property type="entry name" value="NA-bd_OB-fold"/>
</dbReference>
<dbReference type="PROSITE" id="PS01275">
    <property type="entry name" value="EFP"/>
    <property type="match status" value="1"/>
</dbReference>
<keyword evidence="15" id="KW-1185">Reference proteome</keyword>
<dbReference type="PIRSF" id="PIRSF005901">
    <property type="entry name" value="EF-P"/>
    <property type="match status" value="1"/>
</dbReference>
<dbReference type="EMBL" id="CP007806">
    <property type="protein sequence ID" value="AIG25983.1"/>
    <property type="molecule type" value="Genomic_DNA"/>
</dbReference>
<dbReference type="Pfam" id="PF08207">
    <property type="entry name" value="EFP_N"/>
    <property type="match status" value="1"/>
</dbReference>
<dbReference type="PANTHER" id="PTHR30053">
    <property type="entry name" value="ELONGATION FACTOR P"/>
    <property type="match status" value="1"/>
</dbReference>
<comment type="pathway">
    <text evidence="2 8">Protein biosynthesis; polypeptide chain elongation.</text>
</comment>
<evidence type="ECO:0000256" key="6">
    <source>
        <dbReference type="ARBA" id="ARBA00022917"/>
    </source>
</evidence>
<dbReference type="HOGENOM" id="CLU_074944_0_1_9"/>
<dbReference type="InterPro" id="IPR011768">
    <property type="entry name" value="Transl_elongation_fac_P"/>
</dbReference>
<dbReference type="eggNOG" id="COG0231">
    <property type="taxonomic scope" value="Bacteria"/>
</dbReference>
<evidence type="ECO:0000256" key="7">
    <source>
        <dbReference type="ARBA" id="ARBA00025469"/>
    </source>
</evidence>
<dbReference type="RefSeq" id="WP_003337912.1">
    <property type="nucleotide sequence ID" value="NZ_CP007806.1"/>
</dbReference>
<evidence type="ECO:0000256" key="8">
    <source>
        <dbReference type="HAMAP-Rule" id="MF_00141"/>
    </source>
</evidence>
<gene>
    <name evidence="8 14" type="primary">efp</name>
    <name evidence="14" type="ORF">BRLA_c016590</name>
</gene>
<comment type="function">
    <text evidence="7 8">Involved in peptide bond synthesis. Stimulates efficient translation and peptide-bond synthesis on native or reconstituted 70S ribosomes in vitro. Probably functions indirectly by altering the affinity of the ribosome for aminoacyl-tRNA, thus increasing their reactivity as acceptors for peptidyl transferase.</text>
</comment>
<dbReference type="Gene3D" id="2.30.30.30">
    <property type="match status" value="1"/>
</dbReference>
<evidence type="ECO:0000259" key="12">
    <source>
        <dbReference type="SMART" id="SM00841"/>
    </source>
</evidence>
<keyword evidence="4 8" id="KW-0963">Cytoplasm</keyword>
<proteinExistence type="inferred from homology"/>
<evidence type="ECO:0000259" key="13">
    <source>
        <dbReference type="SMART" id="SM01185"/>
    </source>
</evidence>
<dbReference type="CDD" id="cd05794">
    <property type="entry name" value="S1_EF-P_repeat_2"/>
    <property type="match status" value="1"/>
</dbReference>
<evidence type="ECO:0000256" key="3">
    <source>
        <dbReference type="ARBA" id="ARBA00009479"/>
    </source>
</evidence>
<dbReference type="GO" id="GO:0003746">
    <property type="term" value="F:translation elongation factor activity"/>
    <property type="evidence" value="ECO:0007669"/>
    <property type="project" value="UniProtKB-UniRule"/>
</dbReference>
<dbReference type="Proteomes" id="UP000005850">
    <property type="component" value="Chromosome"/>
</dbReference>
<dbReference type="InterPro" id="IPR001059">
    <property type="entry name" value="Transl_elong_P/YeiP_cen"/>
</dbReference>
<evidence type="ECO:0000256" key="9">
    <source>
        <dbReference type="NCBIfam" id="TIGR00038"/>
    </source>
</evidence>
<evidence type="ECO:0000256" key="1">
    <source>
        <dbReference type="ARBA" id="ARBA00004496"/>
    </source>
</evidence>
<dbReference type="InterPro" id="IPR008991">
    <property type="entry name" value="Translation_prot_SH3-like_sf"/>
</dbReference>
<keyword evidence="11" id="KW-0175">Coiled coil</keyword>
<dbReference type="GO" id="GO:0043043">
    <property type="term" value="P:peptide biosynthetic process"/>
    <property type="evidence" value="ECO:0007669"/>
    <property type="project" value="InterPro"/>
</dbReference>
<dbReference type="STRING" id="1042163.BRLA_c016590"/>
<feature type="domain" description="Elongation factor P C-terminal" evidence="12">
    <location>
        <begin position="129"/>
        <end position="184"/>
    </location>
</feature>
<dbReference type="CDD" id="cd04470">
    <property type="entry name" value="S1_EF-P_repeat_1"/>
    <property type="match status" value="1"/>
</dbReference>
<evidence type="ECO:0000256" key="10">
    <source>
        <dbReference type="RuleBase" id="RU004389"/>
    </source>
</evidence>
<dbReference type="InterPro" id="IPR015365">
    <property type="entry name" value="Elong-fact-P_C"/>
</dbReference>
<feature type="coiled-coil region" evidence="11">
    <location>
        <begin position="88"/>
        <end position="115"/>
    </location>
</feature>
<dbReference type="SMART" id="SM01185">
    <property type="entry name" value="EFP"/>
    <property type="match status" value="1"/>
</dbReference>
<dbReference type="InterPro" id="IPR014722">
    <property type="entry name" value="Rib_uL2_dom2"/>
</dbReference>
<dbReference type="GO" id="GO:0005829">
    <property type="term" value="C:cytosol"/>
    <property type="evidence" value="ECO:0007669"/>
    <property type="project" value="UniProtKB-ARBA"/>
</dbReference>
<dbReference type="InterPro" id="IPR020599">
    <property type="entry name" value="Transl_elong_fac_P/YeiP"/>
</dbReference>
<dbReference type="Pfam" id="PF01132">
    <property type="entry name" value="EFP"/>
    <property type="match status" value="1"/>
</dbReference>
<accession>A0A075R467</accession>
<dbReference type="UniPathway" id="UPA00345"/>
<evidence type="ECO:0000313" key="14">
    <source>
        <dbReference type="EMBL" id="AIG25983.1"/>
    </source>
</evidence>
<comment type="similarity">
    <text evidence="3 8 10">Belongs to the elongation factor P family.</text>
</comment>
<evidence type="ECO:0000256" key="2">
    <source>
        <dbReference type="ARBA" id="ARBA00004815"/>
    </source>
</evidence>
<dbReference type="FunFam" id="2.30.30.30:FF:000003">
    <property type="entry name" value="Elongation factor P"/>
    <property type="match status" value="1"/>
</dbReference>
<evidence type="ECO:0000313" key="15">
    <source>
        <dbReference type="Proteomes" id="UP000005850"/>
    </source>
</evidence>
<dbReference type="Pfam" id="PF09285">
    <property type="entry name" value="Elong-fact-P_C"/>
    <property type="match status" value="1"/>
</dbReference>
<dbReference type="SMART" id="SM00841">
    <property type="entry name" value="Elong-fact-P_C"/>
    <property type="match status" value="1"/>
</dbReference>
<protein>
    <recommendedName>
        <fullName evidence="8 9">Elongation factor P</fullName>
        <shortName evidence="8">EF-P</shortName>
    </recommendedName>
</protein>
<dbReference type="PANTHER" id="PTHR30053:SF12">
    <property type="entry name" value="ELONGATION FACTOR P (EF-P) FAMILY PROTEIN"/>
    <property type="match status" value="1"/>
</dbReference>
<dbReference type="NCBIfam" id="TIGR00038">
    <property type="entry name" value="efp"/>
    <property type="match status" value="1"/>
</dbReference>
<reference evidence="14 15" key="1">
    <citation type="journal article" date="2011" name="J. Bacteriol.">
        <title>Genome sequence of Brevibacillus laterosporus LMG 15441, a pathogen of invertebrates.</title>
        <authorList>
            <person name="Djukic M."/>
            <person name="Poehlein A."/>
            <person name="Thurmer A."/>
            <person name="Daniel R."/>
        </authorList>
    </citation>
    <scope>NUCLEOTIDE SEQUENCE [LARGE SCALE GENOMIC DNA]</scope>
    <source>
        <strain evidence="14 15">LMG 15441</strain>
    </source>
</reference>
<evidence type="ECO:0000256" key="11">
    <source>
        <dbReference type="SAM" id="Coils"/>
    </source>
</evidence>
<dbReference type="AlphaFoldDB" id="A0A075R467"/>
<sequence>MISVNDFRTGLTIEVDGNIYSVLEFQHVKPGKGAAFVRSKLRNLRNGNVTEMTFRGGEKVNPARIESSTMQYLYASGDDYTFMNTETYEQITFTKQQIEHELKFLKENMNVQIMQYNGETIGIQLPNTVELEVAETEPGIKGDTATGASKKATLETGFIVNVPLFVNQGDKLIIDTRTQAYVSRA</sequence>
<comment type="subcellular location">
    <subcellularLocation>
        <location evidence="1 8">Cytoplasm</location>
    </subcellularLocation>
</comment>
<dbReference type="KEGG" id="blr:BRLA_c016590"/>
<feature type="domain" description="Translation elongation factor P/YeiP central" evidence="13">
    <location>
        <begin position="67"/>
        <end position="121"/>
    </location>
</feature>
<keyword evidence="6 8" id="KW-0648">Protein biosynthesis</keyword>
<dbReference type="NCBIfam" id="NF001810">
    <property type="entry name" value="PRK00529.1"/>
    <property type="match status" value="1"/>
</dbReference>
<dbReference type="SUPFAM" id="SSF50249">
    <property type="entry name" value="Nucleic acid-binding proteins"/>
    <property type="match status" value="2"/>
</dbReference>
<organism evidence="14 15">
    <name type="scientific">Brevibacillus laterosporus LMG 15441</name>
    <dbReference type="NCBI Taxonomy" id="1042163"/>
    <lineage>
        <taxon>Bacteria</taxon>
        <taxon>Bacillati</taxon>
        <taxon>Bacillota</taxon>
        <taxon>Bacilli</taxon>
        <taxon>Bacillales</taxon>
        <taxon>Paenibacillaceae</taxon>
        <taxon>Brevibacillus</taxon>
    </lineage>
</organism>
<dbReference type="Gene3D" id="2.40.50.140">
    <property type="entry name" value="Nucleic acid-binding proteins"/>
    <property type="match status" value="2"/>
</dbReference>
<name>A0A075R467_BRELA</name>
<dbReference type="FunFam" id="2.40.50.140:FF:000004">
    <property type="entry name" value="Elongation factor P"/>
    <property type="match status" value="1"/>
</dbReference>
<dbReference type="SUPFAM" id="SSF50104">
    <property type="entry name" value="Translation proteins SH3-like domain"/>
    <property type="match status" value="1"/>
</dbReference>